<dbReference type="FunFam" id="2.40.50.140:FF:000047">
    <property type="entry name" value="tyrosine--tRNA ligase, cytoplasmic isoform X2"/>
    <property type="match status" value="1"/>
</dbReference>
<evidence type="ECO:0000256" key="3">
    <source>
        <dbReference type="ARBA" id="ARBA00022555"/>
    </source>
</evidence>
<keyword evidence="8" id="KW-0175">Coiled coil</keyword>
<feature type="compositionally biased region" description="Basic and acidic residues" evidence="9">
    <location>
        <begin position="698"/>
        <end position="711"/>
    </location>
</feature>
<name>A0A815UTD9_ADIRI</name>
<evidence type="ECO:0000256" key="2">
    <source>
        <dbReference type="ARBA" id="ARBA00022490"/>
    </source>
</evidence>
<evidence type="ECO:0000256" key="5">
    <source>
        <dbReference type="ARBA" id="ARBA00022917"/>
    </source>
</evidence>
<dbReference type="SUPFAM" id="SSF50249">
    <property type="entry name" value="Nucleic acid-binding proteins"/>
    <property type="match status" value="1"/>
</dbReference>
<reference evidence="12" key="1">
    <citation type="submission" date="2021-02" db="EMBL/GenBank/DDBJ databases">
        <authorList>
            <person name="Nowell W R."/>
        </authorList>
    </citation>
    <scope>NUCLEOTIDE SEQUENCE</scope>
</reference>
<dbReference type="PANTHER" id="PTHR11586:SF33">
    <property type="entry name" value="AMINOACYL TRNA SYNTHASE COMPLEX-INTERACTING MULTIFUNCTIONAL PROTEIN 1"/>
    <property type="match status" value="1"/>
</dbReference>
<proteinExistence type="predicted"/>
<dbReference type="EMBL" id="CAJNOR010004676">
    <property type="protein sequence ID" value="CAF1520390.1"/>
    <property type="molecule type" value="Genomic_DNA"/>
</dbReference>
<keyword evidence="6" id="KW-0862">Zinc</keyword>
<evidence type="ECO:0000256" key="6">
    <source>
        <dbReference type="PROSITE-ProRule" id="PRU00024"/>
    </source>
</evidence>
<evidence type="ECO:0000256" key="8">
    <source>
        <dbReference type="SAM" id="Coils"/>
    </source>
</evidence>
<feature type="domain" description="TRNA-binding" evidence="11">
    <location>
        <begin position="1165"/>
        <end position="1266"/>
    </location>
</feature>
<gene>
    <name evidence="12" type="ORF">XAT740_LOCUS40760</name>
</gene>
<dbReference type="PROSITE" id="PS50119">
    <property type="entry name" value="ZF_BBOX"/>
    <property type="match status" value="1"/>
</dbReference>
<keyword evidence="13" id="KW-1185">Reference proteome</keyword>
<accession>A0A815UTD9</accession>
<dbReference type="PANTHER" id="PTHR11586">
    <property type="entry name" value="TRNA-AMINOACYLATION COFACTOR ARC1 FAMILY MEMBER"/>
    <property type="match status" value="1"/>
</dbReference>
<feature type="region of interest" description="Disordered" evidence="9">
    <location>
        <begin position="836"/>
        <end position="924"/>
    </location>
</feature>
<dbReference type="InterPro" id="IPR000315">
    <property type="entry name" value="Znf_B-box"/>
</dbReference>
<keyword evidence="6" id="KW-0479">Metal-binding</keyword>
<evidence type="ECO:0000256" key="1">
    <source>
        <dbReference type="ARBA" id="ARBA00004496"/>
    </source>
</evidence>
<keyword evidence="5" id="KW-0648">Protein biosynthesis</keyword>
<feature type="compositionally biased region" description="Basic and acidic residues" evidence="9">
    <location>
        <begin position="836"/>
        <end position="845"/>
    </location>
</feature>
<dbReference type="GO" id="GO:0008270">
    <property type="term" value="F:zinc ion binding"/>
    <property type="evidence" value="ECO:0007669"/>
    <property type="project" value="UniProtKB-KW"/>
</dbReference>
<keyword evidence="6" id="KW-0863">Zinc-finger</keyword>
<evidence type="ECO:0000256" key="9">
    <source>
        <dbReference type="SAM" id="MobiDB-lite"/>
    </source>
</evidence>
<feature type="compositionally biased region" description="Polar residues" evidence="9">
    <location>
        <begin position="651"/>
        <end position="670"/>
    </location>
</feature>
<protein>
    <recommendedName>
        <fullName evidence="14">tRNA-binding domain-containing protein</fullName>
    </recommendedName>
</protein>
<feature type="coiled-coil region" evidence="8">
    <location>
        <begin position="1028"/>
        <end position="1088"/>
    </location>
</feature>
<evidence type="ECO:0008006" key="14">
    <source>
        <dbReference type="Google" id="ProtNLM"/>
    </source>
</evidence>
<comment type="subcellular location">
    <subcellularLocation>
        <location evidence="1">Cytoplasm</location>
    </subcellularLocation>
</comment>
<feature type="region of interest" description="Disordered" evidence="9">
    <location>
        <begin position="259"/>
        <end position="283"/>
    </location>
</feature>
<feature type="compositionally biased region" description="Polar residues" evidence="9">
    <location>
        <begin position="425"/>
        <end position="449"/>
    </location>
</feature>
<dbReference type="Gene3D" id="2.40.50.140">
    <property type="entry name" value="Nucleic acid-binding proteins"/>
    <property type="match status" value="1"/>
</dbReference>
<evidence type="ECO:0000259" key="10">
    <source>
        <dbReference type="PROSITE" id="PS50119"/>
    </source>
</evidence>
<dbReference type="CDD" id="cd02799">
    <property type="entry name" value="tRNA_bind_EMAP-II_like"/>
    <property type="match status" value="1"/>
</dbReference>
<dbReference type="Pfam" id="PF01588">
    <property type="entry name" value="tRNA_bind"/>
    <property type="match status" value="1"/>
</dbReference>
<feature type="compositionally biased region" description="Low complexity" evidence="9">
    <location>
        <begin position="1112"/>
        <end position="1136"/>
    </location>
</feature>
<evidence type="ECO:0000256" key="7">
    <source>
        <dbReference type="PROSITE-ProRule" id="PRU00209"/>
    </source>
</evidence>
<dbReference type="GO" id="GO:0006412">
    <property type="term" value="P:translation"/>
    <property type="evidence" value="ECO:0007669"/>
    <property type="project" value="UniProtKB-KW"/>
</dbReference>
<feature type="compositionally biased region" description="Polar residues" evidence="9">
    <location>
        <begin position="595"/>
        <end position="612"/>
    </location>
</feature>
<keyword evidence="4 7" id="KW-0694">RNA-binding</keyword>
<keyword evidence="3 7" id="KW-0820">tRNA-binding</keyword>
<evidence type="ECO:0000259" key="11">
    <source>
        <dbReference type="PROSITE" id="PS50886"/>
    </source>
</evidence>
<feature type="region of interest" description="Disordered" evidence="9">
    <location>
        <begin position="1"/>
        <end position="27"/>
    </location>
</feature>
<feature type="compositionally biased region" description="Polar residues" evidence="9">
    <location>
        <begin position="14"/>
        <end position="26"/>
    </location>
</feature>
<keyword evidence="2" id="KW-0963">Cytoplasm</keyword>
<dbReference type="Proteomes" id="UP000663828">
    <property type="component" value="Unassembled WGS sequence"/>
</dbReference>
<feature type="compositionally biased region" description="Low complexity" evidence="9">
    <location>
        <begin position="888"/>
        <end position="899"/>
    </location>
</feature>
<evidence type="ECO:0000313" key="13">
    <source>
        <dbReference type="Proteomes" id="UP000663828"/>
    </source>
</evidence>
<dbReference type="PROSITE" id="PS50886">
    <property type="entry name" value="TRBD"/>
    <property type="match status" value="1"/>
</dbReference>
<dbReference type="InterPro" id="IPR051270">
    <property type="entry name" value="Tyrosine-tRNA_ligase_regulator"/>
</dbReference>
<feature type="region of interest" description="Disordered" evidence="9">
    <location>
        <begin position="415"/>
        <end position="449"/>
    </location>
</feature>
<comment type="caution">
    <text evidence="12">The sequence shown here is derived from an EMBL/GenBank/DDBJ whole genome shotgun (WGS) entry which is preliminary data.</text>
</comment>
<feature type="compositionally biased region" description="Polar residues" evidence="9">
    <location>
        <begin position="846"/>
        <end position="861"/>
    </location>
</feature>
<dbReference type="InterPro" id="IPR012340">
    <property type="entry name" value="NA-bd_OB-fold"/>
</dbReference>
<feature type="region of interest" description="Disordered" evidence="9">
    <location>
        <begin position="543"/>
        <end position="721"/>
    </location>
</feature>
<feature type="region of interest" description="Disordered" evidence="9">
    <location>
        <begin position="470"/>
        <end position="498"/>
    </location>
</feature>
<feature type="domain" description="B box-type" evidence="10">
    <location>
        <begin position="126"/>
        <end position="172"/>
    </location>
</feature>
<feature type="compositionally biased region" description="Polar residues" evidence="9">
    <location>
        <begin position="912"/>
        <end position="924"/>
    </location>
</feature>
<evidence type="ECO:0000313" key="12">
    <source>
        <dbReference type="EMBL" id="CAF1520390.1"/>
    </source>
</evidence>
<feature type="compositionally biased region" description="Polar residues" evidence="9">
    <location>
        <begin position="546"/>
        <end position="560"/>
    </location>
</feature>
<dbReference type="GO" id="GO:0005737">
    <property type="term" value="C:cytoplasm"/>
    <property type="evidence" value="ECO:0007669"/>
    <property type="project" value="UniProtKB-SubCell"/>
</dbReference>
<feature type="compositionally biased region" description="Basic residues" evidence="9">
    <location>
        <begin position="266"/>
        <end position="278"/>
    </location>
</feature>
<dbReference type="InterPro" id="IPR002547">
    <property type="entry name" value="tRNA-bd_dom"/>
</dbReference>
<feature type="compositionally biased region" description="Low complexity" evidence="9">
    <location>
        <begin position="712"/>
        <end position="721"/>
    </location>
</feature>
<evidence type="ECO:0000256" key="4">
    <source>
        <dbReference type="ARBA" id="ARBA00022884"/>
    </source>
</evidence>
<dbReference type="GO" id="GO:0000049">
    <property type="term" value="F:tRNA binding"/>
    <property type="evidence" value="ECO:0007669"/>
    <property type="project" value="UniProtKB-UniRule"/>
</dbReference>
<feature type="region of interest" description="Disordered" evidence="9">
    <location>
        <begin position="1102"/>
        <end position="1159"/>
    </location>
</feature>
<organism evidence="12 13">
    <name type="scientific">Adineta ricciae</name>
    <name type="common">Rotifer</name>
    <dbReference type="NCBI Taxonomy" id="249248"/>
    <lineage>
        <taxon>Eukaryota</taxon>
        <taxon>Metazoa</taxon>
        <taxon>Spiralia</taxon>
        <taxon>Gnathifera</taxon>
        <taxon>Rotifera</taxon>
        <taxon>Eurotatoria</taxon>
        <taxon>Bdelloidea</taxon>
        <taxon>Adinetida</taxon>
        <taxon>Adinetidae</taxon>
        <taxon>Adineta</taxon>
    </lineage>
</organism>
<dbReference type="Gene3D" id="4.10.830.40">
    <property type="match status" value="1"/>
</dbReference>
<sequence>MSNPRSTGHIPLKTSMTNKWKSQAPTSELLERQTRALEDSLNRLKLAMNPDKAKTTTDTTGPIWDRGKSGPLSHYANHVLRDEPRKQLDTSKPTKIRVLTDEPAVPVNRPSIVANILSAKSNRSNGKAAKCGQCEKDEAKMKCLECAESYCTACFAHFHLRGALQRHRCVPLSESRPSTPQKKKKTVGADVIFKELRVAQSKDDFLRNSTMATEAYEYVDDEIDYENGDEGRDGGELLTGNYDEKTSAASFQQALMQWRQQGNDKKKGRTSNQSKKKSTHEAAVDTVYDTNGEINTNSVPNIEFSSSKLTYAEKLLVKKYRRSNKNNQEFFNQRTIKSNAALKEESKRSKELQVNQSLPEVFDLRNVNIDIEPMYDELSTMRTNESARTIIMEDAHHNDQLEEQDDEEEELLRLKQKEERRPKSRTSTKPISRPNSSAMRKNSATSRPSSVALFQHPLPSLLQTNPSEEFKSIVDPQSRPSSAALKKPAKPDYRLPSLWNRNWKPEQSMSDGVDVNLVRIDQAAVAQFDLALNDLLDEDKIENAGRSDNSLPTSRPSTAKQPALSLPPLNPPPLPSSLSPRPVTARSEKEKHIESSTPTPRQGSLFNLSNSPRKVDSSSSIDAGDGGFFTDVNPPRKSIQSPAPPPVTVRPLSSESRHSFTQRSARSSVEQRPAIPNLMSLRKTSIEALTRPPPKRSITLEETHNQIDDYSRPGSSLSSASLPVSVISSKPDLISRPLIERYPKVNPQVTAAAAPPPAQTIKKFRVEFQKKSAPPTVPAMVIEGKKVTSASTSARDNDDYLQQSMNSTRSKISAGVQRSQNIVKASTNSSMTTVTRDENALKDESLTITDAQPNKSITRRSTNTERKPTKSRTMEFTVRDGVKWQHASSDSVPSKSISSCGPRQSAKGSIARPSTPSNTANSKLAHQFSTYDMDDGRSSRACQDVCDEQSFNQLREELCSELGMNSPGWDASLSEHVLKNLRGTDMPFSEKELQDNLNMLETKLRSTSFQHLIRRSYFTNIINRFYPMEIIQEKAKLADERIQQLKSLIATAGQLDPEIYVKVLQDENDRLKKRVQSLVDEIVTLENERGVKQQYDFVNKVPKAPTQSTTKPAEVQQPKAEAAAAAAPAAAVGGEQAENKDKKDKKKKPAKEEKPAKASANNAIDITRFDLRVGKIVHVEKHPDADSLYVEQIDVGEEKPRTVCSGLVKHMPASDLDQKLVIVLCNLKPAKMRGIMSEGMVMCASTPDKVEFLEPPSDSKPGDRVECEGYDCTSPDAQIKKELSDQILPDLNTNDKGEATFKGILWKVGSGKGVIKAKSLVNVPIR</sequence>